<comment type="pathway">
    <text evidence="3">Cofactor biosynthesis; tetrahydrofolate biosynthesis; 7,8-dihydrofolate from 2-amino-4-hydroxy-6-hydroxymethyl-7,8-dihydropteridine diphosphate and 4-aminobenzoate: step 2/2.</text>
</comment>
<evidence type="ECO:0000256" key="20">
    <source>
        <dbReference type="ARBA" id="ARBA00049035"/>
    </source>
</evidence>
<comment type="catalytic activity">
    <reaction evidence="18">
        <text>(6S)-5,6,7,8-tetrahydrofolyl-(gamma-L-Glu)(n) + L-glutamate + ATP = (6S)-5,6,7,8-tetrahydrofolyl-(gamma-L-Glu)(n+1) + ADP + phosphate + H(+)</text>
        <dbReference type="Rhea" id="RHEA:10580"/>
        <dbReference type="Rhea" id="RHEA-COMP:14738"/>
        <dbReference type="Rhea" id="RHEA-COMP:14740"/>
        <dbReference type="ChEBI" id="CHEBI:15378"/>
        <dbReference type="ChEBI" id="CHEBI:29985"/>
        <dbReference type="ChEBI" id="CHEBI:30616"/>
        <dbReference type="ChEBI" id="CHEBI:43474"/>
        <dbReference type="ChEBI" id="CHEBI:141005"/>
        <dbReference type="ChEBI" id="CHEBI:456216"/>
        <dbReference type="EC" id="6.3.2.17"/>
    </reaction>
</comment>
<dbReference type="FunFam" id="3.40.1190.10:FF:000011">
    <property type="entry name" value="Folylpolyglutamate synthase/dihydrofolate synthase"/>
    <property type="match status" value="1"/>
</dbReference>
<evidence type="ECO:0000259" key="23">
    <source>
        <dbReference type="Pfam" id="PF02875"/>
    </source>
</evidence>
<dbReference type="EC" id="6.3.2.12" evidence="6"/>
<comment type="function">
    <text evidence="2">Functions in two distinct reactions of the de novo folate biosynthetic pathway. Catalyzes the addition of a glutamate residue to dihydropteroate (7,8-dihydropteroate or H2Pte) to form dihydrofolate (7,8-dihydrofolate monoglutamate or H2Pte-Glu). Also catalyzes successive additions of L-glutamate to tetrahydrofolate or 10-formyltetrahydrofolate or 5,10-methylenetetrahydrofolate, leading to folylpolyglutamate derivatives.</text>
</comment>
<keyword evidence="26" id="KW-1185">Reference proteome</keyword>
<feature type="domain" description="Mur ligase C-terminal" evidence="23">
    <location>
        <begin position="287"/>
        <end position="405"/>
    </location>
</feature>
<evidence type="ECO:0000256" key="16">
    <source>
        <dbReference type="ARBA" id="ARBA00030592"/>
    </source>
</evidence>
<comment type="catalytic activity">
    <reaction evidence="21">
        <text>7,8-dihydropteroate + L-glutamate + ATP = 7,8-dihydrofolate + ADP + phosphate + H(+)</text>
        <dbReference type="Rhea" id="RHEA:23584"/>
        <dbReference type="ChEBI" id="CHEBI:15378"/>
        <dbReference type="ChEBI" id="CHEBI:17839"/>
        <dbReference type="ChEBI" id="CHEBI:29985"/>
        <dbReference type="ChEBI" id="CHEBI:30616"/>
        <dbReference type="ChEBI" id="CHEBI:43474"/>
        <dbReference type="ChEBI" id="CHEBI:57451"/>
        <dbReference type="ChEBI" id="CHEBI:456216"/>
        <dbReference type="EC" id="6.3.2.12"/>
    </reaction>
</comment>
<dbReference type="GO" id="GO:0005524">
    <property type="term" value="F:ATP binding"/>
    <property type="evidence" value="ECO:0007669"/>
    <property type="project" value="UniProtKB-KW"/>
</dbReference>
<evidence type="ECO:0000256" key="2">
    <source>
        <dbReference type="ARBA" id="ARBA00002714"/>
    </source>
</evidence>
<evidence type="ECO:0000256" key="6">
    <source>
        <dbReference type="ARBA" id="ARBA00013023"/>
    </source>
</evidence>
<dbReference type="EMBL" id="MQWB01000001">
    <property type="protein sequence ID" value="OZC01853.1"/>
    <property type="molecule type" value="Genomic_DNA"/>
</dbReference>
<dbReference type="Pfam" id="PF02875">
    <property type="entry name" value="Mur_ligase_C"/>
    <property type="match status" value="1"/>
</dbReference>
<dbReference type="EC" id="6.3.2.17" evidence="7"/>
<evidence type="ECO:0000256" key="5">
    <source>
        <dbReference type="ARBA" id="ARBA00008276"/>
    </source>
</evidence>
<evidence type="ECO:0000256" key="1">
    <source>
        <dbReference type="ARBA" id="ARBA00001946"/>
    </source>
</evidence>
<keyword evidence="13" id="KW-0460">Magnesium</keyword>
<dbReference type="GO" id="GO:0008841">
    <property type="term" value="F:dihydrofolate synthase activity"/>
    <property type="evidence" value="ECO:0007669"/>
    <property type="project" value="UniProtKB-EC"/>
</dbReference>
<evidence type="ECO:0000256" key="18">
    <source>
        <dbReference type="ARBA" id="ARBA00047493"/>
    </source>
</evidence>
<dbReference type="FunCoup" id="A0A259TVU4">
    <property type="interactions" value="552"/>
</dbReference>
<feature type="domain" description="Mur ligase central" evidence="24">
    <location>
        <begin position="47"/>
        <end position="262"/>
    </location>
</feature>
<sequence length="424" mass="43709">MSAEAFLLGLPRFAASGASAYAPGLGRIRALLAAMGDPHRGLRVVHVAGTNGKGSTSSFAAALLASGGLRVGLHTSPHLLHLRERMRVNGVPASGAWLDAAVESYKSEMREIGPSFFEATVALSLLYFAEQRVDVAVVEVGLGGRLDATNVIEPLAALVTHIGLDHTDLLGDTPEAIAREKAGIAKPGAPFLHALPAGPTRDALEAEARRRGATPEAVRDACRVSASGADYAFTTPEASYSPVGLGLSGAHQAWNAALALRAAEIALGGPAPLSGLRDVVALTGLRGRAEVWSEDPRVVLDVAHNPDGWRAALDAVPGAPGAHLWVLAGVMADKDVEGLGDLLAARGARVLALGLEGERALGAEPLAERLRACGAEVETAASVEDALDRFRREGSGADRLLVTGSHVTVSDVLKTERTSATPGG</sequence>
<comment type="pathway">
    <text evidence="4">Cofactor biosynthesis; tetrahydrofolylpolyglutamate biosynthesis.</text>
</comment>
<evidence type="ECO:0000256" key="7">
    <source>
        <dbReference type="ARBA" id="ARBA00013025"/>
    </source>
</evidence>
<dbReference type="GO" id="GO:0004326">
    <property type="term" value="F:tetrahydrofolylpolyglutamate synthase activity"/>
    <property type="evidence" value="ECO:0007669"/>
    <property type="project" value="UniProtKB-EC"/>
</dbReference>
<evidence type="ECO:0000256" key="3">
    <source>
        <dbReference type="ARBA" id="ARBA00004799"/>
    </source>
</evidence>
<protein>
    <recommendedName>
        <fullName evidence="8">Dihydrofolate synthase/folylpolyglutamate synthase</fullName>
        <ecNumber evidence="6">6.3.2.12</ecNumber>
        <ecNumber evidence="7">6.3.2.17</ecNumber>
    </recommendedName>
    <alternativeName>
        <fullName evidence="17">Folylpoly-gamma-glutamate synthetase-dihydrofolate synthetase</fullName>
    </alternativeName>
    <alternativeName>
        <fullName evidence="15">Folylpolyglutamate synthetase</fullName>
    </alternativeName>
    <alternativeName>
        <fullName evidence="16">Tetrahydrofolylpolyglutamate synthase</fullName>
    </alternativeName>
</protein>
<accession>A0A259TVU4</accession>
<dbReference type="Pfam" id="PF08245">
    <property type="entry name" value="Mur_ligase_M"/>
    <property type="match status" value="1"/>
</dbReference>
<keyword evidence="14" id="KW-0289">Folate biosynthesis</keyword>
<dbReference type="PROSITE" id="PS01012">
    <property type="entry name" value="FOLYLPOLYGLU_SYNT_2"/>
    <property type="match status" value="1"/>
</dbReference>
<evidence type="ECO:0000256" key="10">
    <source>
        <dbReference type="ARBA" id="ARBA00022723"/>
    </source>
</evidence>
<dbReference type="GO" id="GO:0046872">
    <property type="term" value="F:metal ion binding"/>
    <property type="evidence" value="ECO:0007669"/>
    <property type="project" value="UniProtKB-KW"/>
</dbReference>
<evidence type="ECO:0000256" key="11">
    <source>
        <dbReference type="ARBA" id="ARBA00022741"/>
    </source>
</evidence>
<dbReference type="GO" id="GO:0046656">
    <property type="term" value="P:folic acid biosynthetic process"/>
    <property type="evidence" value="ECO:0007669"/>
    <property type="project" value="UniProtKB-KW"/>
</dbReference>
<dbReference type="InterPro" id="IPR004101">
    <property type="entry name" value="Mur_ligase_C"/>
</dbReference>
<dbReference type="AlphaFoldDB" id="A0A259TVU4"/>
<dbReference type="SUPFAM" id="SSF53623">
    <property type="entry name" value="MurD-like peptide ligases, catalytic domain"/>
    <property type="match status" value="1"/>
</dbReference>
<dbReference type="Gene3D" id="3.90.190.20">
    <property type="entry name" value="Mur ligase, C-terminal domain"/>
    <property type="match status" value="1"/>
</dbReference>
<evidence type="ECO:0000256" key="15">
    <source>
        <dbReference type="ARBA" id="ARBA00030048"/>
    </source>
</evidence>
<evidence type="ECO:0000256" key="12">
    <source>
        <dbReference type="ARBA" id="ARBA00022840"/>
    </source>
</evidence>
<dbReference type="InterPro" id="IPR018109">
    <property type="entry name" value="Folylpolyglutamate_synth_CS"/>
</dbReference>
<dbReference type="Gene3D" id="3.40.1190.10">
    <property type="entry name" value="Mur-like, catalytic domain"/>
    <property type="match status" value="1"/>
</dbReference>
<dbReference type="SUPFAM" id="SSF53244">
    <property type="entry name" value="MurD-like peptide ligases, peptide-binding domain"/>
    <property type="match status" value="1"/>
</dbReference>
<dbReference type="InterPro" id="IPR001645">
    <property type="entry name" value="Folylpolyglutamate_synth"/>
</dbReference>
<dbReference type="InterPro" id="IPR036565">
    <property type="entry name" value="Mur-like_cat_sf"/>
</dbReference>
<comment type="cofactor">
    <cofactor evidence="1">
        <name>Mg(2+)</name>
        <dbReference type="ChEBI" id="CHEBI:18420"/>
    </cofactor>
</comment>
<dbReference type="PANTHER" id="PTHR11136">
    <property type="entry name" value="FOLYLPOLYGLUTAMATE SYNTHASE-RELATED"/>
    <property type="match status" value="1"/>
</dbReference>
<comment type="catalytic activity">
    <reaction evidence="20">
        <text>(6R)-5,10-methylenetetrahydrofolyl-(gamma-L-Glu)(n) + L-glutamate + ATP = (6R)-5,10-methylenetetrahydrofolyl-(gamma-L-Glu)(n+1) + ADP + phosphate + H(+)</text>
        <dbReference type="Rhea" id="RHEA:51912"/>
        <dbReference type="Rhea" id="RHEA-COMP:13257"/>
        <dbReference type="Rhea" id="RHEA-COMP:13258"/>
        <dbReference type="ChEBI" id="CHEBI:15378"/>
        <dbReference type="ChEBI" id="CHEBI:29985"/>
        <dbReference type="ChEBI" id="CHEBI:30616"/>
        <dbReference type="ChEBI" id="CHEBI:43474"/>
        <dbReference type="ChEBI" id="CHEBI:136572"/>
        <dbReference type="ChEBI" id="CHEBI:456216"/>
        <dbReference type="EC" id="6.3.2.17"/>
    </reaction>
</comment>
<evidence type="ECO:0000256" key="14">
    <source>
        <dbReference type="ARBA" id="ARBA00022909"/>
    </source>
</evidence>
<dbReference type="PIRSF" id="PIRSF001563">
    <property type="entry name" value="Folylpolyglu_synth"/>
    <property type="match status" value="1"/>
</dbReference>
<evidence type="ECO:0000256" key="19">
    <source>
        <dbReference type="ARBA" id="ARBA00047808"/>
    </source>
</evidence>
<organism evidence="25 26">
    <name type="scientific">Rubricoccus marinus</name>
    <dbReference type="NCBI Taxonomy" id="716817"/>
    <lineage>
        <taxon>Bacteria</taxon>
        <taxon>Pseudomonadati</taxon>
        <taxon>Rhodothermota</taxon>
        <taxon>Rhodothermia</taxon>
        <taxon>Rhodothermales</taxon>
        <taxon>Rubricoccaceae</taxon>
        <taxon>Rubricoccus</taxon>
    </lineage>
</organism>
<evidence type="ECO:0000256" key="21">
    <source>
        <dbReference type="ARBA" id="ARBA00049161"/>
    </source>
</evidence>
<keyword evidence="12 22" id="KW-0067">ATP-binding</keyword>
<evidence type="ECO:0000256" key="17">
    <source>
        <dbReference type="ARBA" id="ARBA00032510"/>
    </source>
</evidence>
<proteinExistence type="inferred from homology"/>
<dbReference type="RefSeq" id="WP_218827523.1">
    <property type="nucleotide sequence ID" value="NZ_MQWB01000001.1"/>
</dbReference>
<gene>
    <name evidence="25" type="ORF">BSZ36_01920</name>
</gene>
<evidence type="ECO:0000256" key="22">
    <source>
        <dbReference type="PIRNR" id="PIRNR001563"/>
    </source>
</evidence>
<dbReference type="NCBIfam" id="TIGR01499">
    <property type="entry name" value="folC"/>
    <property type="match status" value="1"/>
</dbReference>
<evidence type="ECO:0000256" key="4">
    <source>
        <dbReference type="ARBA" id="ARBA00005150"/>
    </source>
</evidence>
<dbReference type="InterPro" id="IPR036615">
    <property type="entry name" value="Mur_ligase_C_dom_sf"/>
</dbReference>
<dbReference type="Proteomes" id="UP000216446">
    <property type="component" value="Unassembled WGS sequence"/>
</dbReference>
<evidence type="ECO:0000256" key="9">
    <source>
        <dbReference type="ARBA" id="ARBA00022598"/>
    </source>
</evidence>
<comment type="caution">
    <text evidence="25">The sequence shown here is derived from an EMBL/GenBank/DDBJ whole genome shotgun (WGS) entry which is preliminary data.</text>
</comment>
<dbReference type="GO" id="GO:0005737">
    <property type="term" value="C:cytoplasm"/>
    <property type="evidence" value="ECO:0007669"/>
    <property type="project" value="TreeGrafter"/>
</dbReference>
<evidence type="ECO:0000313" key="26">
    <source>
        <dbReference type="Proteomes" id="UP000216446"/>
    </source>
</evidence>
<keyword evidence="10" id="KW-0479">Metal-binding</keyword>
<comment type="catalytic activity">
    <reaction evidence="19">
        <text>10-formyltetrahydrofolyl-(gamma-L-Glu)(n) + L-glutamate + ATP = 10-formyltetrahydrofolyl-(gamma-L-Glu)(n+1) + ADP + phosphate + H(+)</text>
        <dbReference type="Rhea" id="RHEA:51904"/>
        <dbReference type="Rhea" id="RHEA-COMP:13088"/>
        <dbReference type="Rhea" id="RHEA-COMP:14300"/>
        <dbReference type="ChEBI" id="CHEBI:15378"/>
        <dbReference type="ChEBI" id="CHEBI:29985"/>
        <dbReference type="ChEBI" id="CHEBI:30616"/>
        <dbReference type="ChEBI" id="CHEBI:43474"/>
        <dbReference type="ChEBI" id="CHEBI:134413"/>
        <dbReference type="ChEBI" id="CHEBI:456216"/>
        <dbReference type="EC" id="6.3.2.17"/>
    </reaction>
</comment>
<name>A0A259TVU4_9BACT</name>
<comment type="similarity">
    <text evidence="5 22">Belongs to the folylpolyglutamate synthase family.</text>
</comment>
<keyword evidence="11 22" id="KW-0547">Nucleotide-binding</keyword>
<dbReference type="InParanoid" id="A0A259TVU4"/>
<reference evidence="25 26" key="1">
    <citation type="submission" date="2016-11" db="EMBL/GenBank/DDBJ databases">
        <title>Study of marine rhodopsin-containing bacteria.</title>
        <authorList>
            <person name="Yoshizawa S."/>
            <person name="Kumagai Y."/>
            <person name="Kogure K."/>
        </authorList>
    </citation>
    <scope>NUCLEOTIDE SEQUENCE [LARGE SCALE GENOMIC DNA]</scope>
    <source>
        <strain evidence="25 26">SG-29</strain>
    </source>
</reference>
<evidence type="ECO:0000313" key="25">
    <source>
        <dbReference type="EMBL" id="OZC01853.1"/>
    </source>
</evidence>
<evidence type="ECO:0000259" key="24">
    <source>
        <dbReference type="Pfam" id="PF08245"/>
    </source>
</evidence>
<keyword evidence="9 22" id="KW-0436">Ligase</keyword>
<evidence type="ECO:0000256" key="13">
    <source>
        <dbReference type="ARBA" id="ARBA00022842"/>
    </source>
</evidence>
<evidence type="ECO:0000256" key="8">
    <source>
        <dbReference type="ARBA" id="ARBA00019357"/>
    </source>
</evidence>
<dbReference type="InterPro" id="IPR013221">
    <property type="entry name" value="Mur_ligase_cen"/>
</dbReference>
<dbReference type="PANTHER" id="PTHR11136:SF0">
    <property type="entry name" value="DIHYDROFOLATE SYNTHETASE-RELATED"/>
    <property type="match status" value="1"/>
</dbReference>